<evidence type="ECO:0000256" key="1">
    <source>
        <dbReference type="SAM" id="MobiDB-lite"/>
    </source>
</evidence>
<evidence type="ECO:0000313" key="3">
    <source>
        <dbReference type="Proteomes" id="UP001218188"/>
    </source>
</evidence>
<dbReference type="Proteomes" id="UP001218188">
    <property type="component" value="Unassembled WGS sequence"/>
</dbReference>
<dbReference type="AlphaFoldDB" id="A0AAD6SGN0"/>
<reference evidence="2" key="1">
    <citation type="submission" date="2023-03" db="EMBL/GenBank/DDBJ databases">
        <title>Massive genome expansion in bonnet fungi (Mycena s.s.) driven by repeated elements and novel gene families across ecological guilds.</title>
        <authorList>
            <consortium name="Lawrence Berkeley National Laboratory"/>
            <person name="Harder C.B."/>
            <person name="Miyauchi S."/>
            <person name="Viragh M."/>
            <person name="Kuo A."/>
            <person name="Thoen E."/>
            <person name="Andreopoulos B."/>
            <person name="Lu D."/>
            <person name="Skrede I."/>
            <person name="Drula E."/>
            <person name="Henrissat B."/>
            <person name="Morin E."/>
            <person name="Kohler A."/>
            <person name="Barry K."/>
            <person name="LaButti K."/>
            <person name="Morin E."/>
            <person name="Salamov A."/>
            <person name="Lipzen A."/>
            <person name="Mereny Z."/>
            <person name="Hegedus B."/>
            <person name="Baldrian P."/>
            <person name="Stursova M."/>
            <person name="Weitz H."/>
            <person name="Taylor A."/>
            <person name="Grigoriev I.V."/>
            <person name="Nagy L.G."/>
            <person name="Martin F."/>
            <person name="Kauserud H."/>
        </authorList>
    </citation>
    <scope>NUCLEOTIDE SEQUENCE</scope>
    <source>
        <strain evidence="2">CBHHK200</strain>
    </source>
</reference>
<keyword evidence="3" id="KW-1185">Reference proteome</keyword>
<gene>
    <name evidence="2" type="ORF">C8F04DRAFT_1266761</name>
</gene>
<feature type="region of interest" description="Disordered" evidence="1">
    <location>
        <begin position="142"/>
        <end position="172"/>
    </location>
</feature>
<proteinExistence type="predicted"/>
<dbReference type="EMBL" id="JARJCM010000121">
    <property type="protein sequence ID" value="KAJ7027664.1"/>
    <property type="molecule type" value="Genomic_DNA"/>
</dbReference>
<protein>
    <submittedName>
        <fullName evidence="2">Uncharacterized protein</fullName>
    </submittedName>
</protein>
<organism evidence="2 3">
    <name type="scientific">Mycena alexandri</name>
    <dbReference type="NCBI Taxonomy" id="1745969"/>
    <lineage>
        <taxon>Eukaryota</taxon>
        <taxon>Fungi</taxon>
        <taxon>Dikarya</taxon>
        <taxon>Basidiomycota</taxon>
        <taxon>Agaricomycotina</taxon>
        <taxon>Agaricomycetes</taxon>
        <taxon>Agaricomycetidae</taxon>
        <taxon>Agaricales</taxon>
        <taxon>Marasmiineae</taxon>
        <taxon>Mycenaceae</taxon>
        <taxon>Mycena</taxon>
    </lineage>
</organism>
<comment type="caution">
    <text evidence="2">The sequence shown here is derived from an EMBL/GenBank/DDBJ whole genome shotgun (WGS) entry which is preliminary data.</text>
</comment>
<feature type="region of interest" description="Disordered" evidence="1">
    <location>
        <begin position="461"/>
        <end position="492"/>
    </location>
</feature>
<evidence type="ECO:0000313" key="2">
    <source>
        <dbReference type="EMBL" id="KAJ7027664.1"/>
    </source>
</evidence>
<accession>A0AAD6SGN0</accession>
<feature type="region of interest" description="Disordered" evidence="1">
    <location>
        <begin position="276"/>
        <end position="345"/>
    </location>
</feature>
<sequence>MVKGEGNERPKGPITSHAKTNAALIPAQLKPVLPTSSASSSSPFSSTFATAVTALLVLCLACSRTISLSALPISASTSASRATMNTAEHLLLSPSTYTQVEPRADDEYSQHIHTSARGDSPYVSCAYTHSKHADAAKQVADAAAAANEHNGGRIEQGTRGGDAHLRNKRGRHALPARARGTSALLDGKEIVPSALPQSPSVRVYQHTRMLSGSSPRMRGRWQPTTESRTYADSFPRAGGLAIAPARALGPRSCIPELCPTALPALPPVRARILTHSPAQKRDETPPSHSDSGVSGGERENGHENASAGVQEEMRARLHPASPSSFLSSSPPSRAPPHTRAIESSTDGTTFRLPVLRADALVCAPSPRAALQAIHLRIVALSLVPTLTHPTPSLVVPRPRIRTHAAPARALSAPIAVCANSHSAGTQLRMRVESPRAAPQVLLAFGRCARTRTRTSTALRGIAPSLSSPHPHRTAPLVSSHPPYPSSSSHTPRLPALAPPHTFCPRLALGAACGMRAVCVDGVPRPAGQRELCGPSLRVASVHAAYR</sequence>
<feature type="compositionally biased region" description="Low complexity" evidence="1">
    <location>
        <begin position="319"/>
        <end position="331"/>
    </location>
</feature>
<name>A0AAD6SGN0_9AGAR</name>